<organism evidence="1 2">
    <name type="scientific">Brevundimonas guildfordensis</name>
    <dbReference type="NCBI Taxonomy" id="2762241"/>
    <lineage>
        <taxon>Bacteria</taxon>
        <taxon>Pseudomonadati</taxon>
        <taxon>Pseudomonadota</taxon>
        <taxon>Alphaproteobacteria</taxon>
        <taxon>Caulobacterales</taxon>
        <taxon>Caulobacteraceae</taxon>
        <taxon>Brevundimonas</taxon>
    </lineage>
</organism>
<evidence type="ECO:0008006" key="3">
    <source>
        <dbReference type="Google" id="ProtNLM"/>
    </source>
</evidence>
<dbReference type="EMBL" id="JACSQU010000001">
    <property type="protein sequence ID" value="MBD7940118.1"/>
    <property type="molecule type" value="Genomic_DNA"/>
</dbReference>
<dbReference type="InterPro" id="IPR048813">
    <property type="entry name" value="GP7-like"/>
</dbReference>
<dbReference type="SUPFAM" id="SSF56563">
    <property type="entry name" value="Major capsid protein gp5"/>
    <property type="match status" value="1"/>
</dbReference>
<reference evidence="1 2" key="1">
    <citation type="submission" date="2020-08" db="EMBL/GenBank/DDBJ databases">
        <title>A Genomic Blueprint of the Chicken Gut Microbiome.</title>
        <authorList>
            <person name="Gilroy R."/>
            <person name="Ravi A."/>
            <person name="Getino M."/>
            <person name="Pursley I."/>
            <person name="Horton D.L."/>
            <person name="Alikhan N.-F."/>
            <person name="Baker D."/>
            <person name="Gharbi K."/>
            <person name="Hall N."/>
            <person name="Watson M."/>
            <person name="Adriaenssens E.M."/>
            <person name="Foster-Nyarko E."/>
            <person name="Jarju S."/>
            <person name="Secka A."/>
            <person name="Antonio M."/>
            <person name="Oren A."/>
            <person name="Chaudhuri R."/>
            <person name="La Ragione R.M."/>
            <person name="Hildebrand F."/>
            <person name="Pallen M.J."/>
        </authorList>
    </citation>
    <scope>NUCLEOTIDE SEQUENCE [LARGE SCALE GENOMIC DNA]</scope>
    <source>
        <strain evidence="1 2">Sa3CVA3</strain>
    </source>
</reference>
<dbReference type="Proteomes" id="UP000638918">
    <property type="component" value="Unassembled WGS sequence"/>
</dbReference>
<accession>A0ABR8QX81</accession>
<comment type="caution">
    <text evidence="1">The sequence shown here is derived from an EMBL/GenBank/DDBJ whole genome shotgun (WGS) entry which is preliminary data.</text>
</comment>
<keyword evidence="2" id="KW-1185">Reference proteome</keyword>
<proteinExistence type="predicted"/>
<sequence length="302" mass="32738">MLTQSEWSKLNPNPLQSGIVEVFARENPVLALMPFQSIAGNAYTYNVEEELPGVEFRTYNEGYSESTGVINPQTERLTILGGDSDFDVALIAQQVGGNDTRAVYDALKAKALTLKWLRTFFEGDADTNPKEFDGIKKRLTGDQIIEAGANGGAITMAMLDELVDAVQGQPSAIFARKSVIRAYRNLLRASGGTTPETIMVPNFGRPVIAHNGVPILPIELDTRGTEILTADETQGTNDNTCSAYAVRFDIDGLHGIQTAPIGARDLGEIDAKPAFRTRIEWYSGIALKSGRCAARLKGLTNV</sequence>
<gene>
    <name evidence="1" type="ORF">H9656_01825</name>
</gene>
<dbReference type="NCBIfam" id="NF045672">
    <property type="entry name" value="MCP_gp7_epsi_15"/>
    <property type="match status" value="1"/>
</dbReference>
<evidence type="ECO:0000313" key="2">
    <source>
        <dbReference type="Proteomes" id="UP000638918"/>
    </source>
</evidence>
<protein>
    <recommendedName>
        <fullName evidence="3">Phage major capsid protein</fullName>
    </recommendedName>
</protein>
<dbReference type="Pfam" id="PF20911">
    <property type="entry name" value="GP7"/>
    <property type="match status" value="1"/>
</dbReference>
<evidence type="ECO:0000313" key="1">
    <source>
        <dbReference type="EMBL" id="MBD7940118.1"/>
    </source>
</evidence>
<name>A0ABR8QX81_9CAUL</name>
<dbReference type="RefSeq" id="WP_119412205.1">
    <property type="nucleotide sequence ID" value="NZ_JACSQU010000001.1"/>
</dbReference>